<gene>
    <name evidence="2" type="ORF">TRIVIDRAFT_206487</name>
</gene>
<protein>
    <submittedName>
        <fullName evidence="2">Uncharacterized protein</fullName>
    </submittedName>
</protein>
<evidence type="ECO:0000256" key="1">
    <source>
        <dbReference type="SAM" id="Phobius"/>
    </source>
</evidence>
<reference evidence="2 3" key="1">
    <citation type="journal article" date="2011" name="Genome Biol.">
        <title>Comparative genome sequence analysis underscores mycoparasitism as the ancestral life style of Trichoderma.</title>
        <authorList>
            <person name="Kubicek C.P."/>
            <person name="Herrera-Estrella A."/>
            <person name="Seidl-Seiboth V."/>
            <person name="Martinez D.A."/>
            <person name="Druzhinina I.S."/>
            <person name="Thon M."/>
            <person name="Zeilinger S."/>
            <person name="Casas-Flores S."/>
            <person name="Horwitz B.A."/>
            <person name="Mukherjee P.K."/>
            <person name="Mukherjee M."/>
            <person name="Kredics L."/>
            <person name="Alcaraz L.D."/>
            <person name="Aerts A."/>
            <person name="Antal Z."/>
            <person name="Atanasova L."/>
            <person name="Cervantes-Badillo M.G."/>
            <person name="Challacombe J."/>
            <person name="Chertkov O."/>
            <person name="McCluskey K."/>
            <person name="Coulpier F."/>
            <person name="Deshpande N."/>
            <person name="von Doehren H."/>
            <person name="Ebbole D.J."/>
            <person name="Esquivel-Naranjo E.U."/>
            <person name="Fekete E."/>
            <person name="Flipphi M."/>
            <person name="Glaser F."/>
            <person name="Gomez-Rodriguez E.Y."/>
            <person name="Gruber S."/>
            <person name="Han C."/>
            <person name="Henrissat B."/>
            <person name="Hermosa R."/>
            <person name="Hernandez-Onate M."/>
            <person name="Karaffa L."/>
            <person name="Kosti I."/>
            <person name="Le Crom S."/>
            <person name="Lindquist E."/>
            <person name="Lucas S."/>
            <person name="Luebeck M."/>
            <person name="Luebeck P.S."/>
            <person name="Margeot A."/>
            <person name="Metz B."/>
            <person name="Misra M."/>
            <person name="Nevalainen H."/>
            <person name="Omann M."/>
            <person name="Packer N."/>
            <person name="Perrone G."/>
            <person name="Uresti-Rivera E.E."/>
            <person name="Salamov A."/>
            <person name="Schmoll M."/>
            <person name="Seiboth B."/>
            <person name="Shapiro H."/>
            <person name="Sukno S."/>
            <person name="Tamayo-Ramos J.A."/>
            <person name="Tisch D."/>
            <person name="Wiest A."/>
            <person name="Wilkinson H.H."/>
            <person name="Zhang M."/>
            <person name="Coutinho P.M."/>
            <person name="Kenerley C.M."/>
            <person name="Monte E."/>
            <person name="Baker S.E."/>
            <person name="Grigoriev I.V."/>
        </authorList>
    </citation>
    <scope>NUCLEOTIDE SEQUENCE [LARGE SCALE GENOMIC DNA]</scope>
    <source>
        <strain evidence="3">Gv29-8 / FGSC 10586</strain>
    </source>
</reference>
<keyword evidence="3" id="KW-1185">Reference proteome</keyword>
<sequence>MGHFHHGTTWKQIEHPCAGTNWQQIEHLCAGTNWQQIEHLCAGTNWQQIGHCAGTNSQQVGHLCTGLADGALPTGEMYTVERFLPSSYVAHSSSSSSSSSCETALLLVCTLFSVTLVHFSMVFVHSSDLNTRFRLKEGHLVTLAFALLSH</sequence>
<dbReference type="HOGENOM" id="CLU_1740778_0_0_1"/>
<name>G9NAE8_HYPVG</name>
<dbReference type="AlphaFoldDB" id="G9NAE8"/>
<dbReference type="RefSeq" id="XP_013950023.1">
    <property type="nucleotide sequence ID" value="XM_014094548.1"/>
</dbReference>
<accession>G9NAE8</accession>
<evidence type="ECO:0000313" key="3">
    <source>
        <dbReference type="Proteomes" id="UP000007115"/>
    </source>
</evidence>
<keyword evidence="1" id="KW-1133">Transmembrane helix</keyword>
<keyword evidence="1" id="KW-0472">Membrane</keyword>
<dbReference type="EMBL" id="ABDF02000091">
    <property type="protein sequence ID" value="EHK15809.1"/>
    <property type="molecule type" value="Genomic_DNA"/>
</dbReference>
<evidence type="ECO:0000313" key="2">
    <source>
        <dbReference type="EMBL" id="EHK15809.1"/>
    </source>
</evidence>
<comment type="caution">
    <text evidence="2">The sequence shown here is derived from an EMBL/GenBank/DDBJ whole genome shotgun (WGS) entry which is preliminary data.</text>
</comment>
<keyword evidence="1" id="KW-0812">Transmembrane</keyword>
<dbReference type="InParanoid" id="G9NAE8"/>
<proteinExistence type="predicted"/>
<feature type="transmembrane region" description="Helical" evidence="1">
    <location>
        <begin position="104"/>
        <end position="124"/>
    </location>
</feature>
<dbReference type="GeneID" id="25790376"/>
<dbReference type="VEuPathDB" id="FungiDB:TRIVIDRAFT_206487"/>
<dbReference type="Proteomes" id="UP000007115">
    <property type="component" value="Unassembled WGS sequence"/>
</dbReference>
<organism evidence="2 3">
    <name type="scientific">Hypocrea virens (strain Gv29-8 / FGSC 10586)</name>
    <name type="common">Gliocladium virens</name>
    <name type="synonym">Trichoderma virens</name>
    <dbReference type="NCBI Taxonomy" id="413071"/>
    <lineage>
        <taxon>Eukaryota</taxon>
        <taxon>Fungi</taxon>
        <taxon>Dikarya</taxon>
        <taxon>Ascomycota</taxon>
        <taxon>Pezizomycotina</taxon>
        <taxon>Sordariomycetes</taxon>
        <taxon>Hypocreomycetidae</taxon>
        <taxon>Hypocreales</taxon>
        <taxon>Hypocreaceae</taxon>
        <taxon>Trichoderma</taxon>
    </lineage>
</organism>